<dbReference type="GO" id="GO:0052840">
    <property type="term" value="F:inositol diphosphate tetrakisphosphate diphosphatase activity"/>
    <property type="evidence" value="ECO:0007669"/>
    <property type="project" value="TreeGrafter"/>
</dbReference>
<evidence type="ECO:0000256" key="3">
    <source>
        <dbReference type="ARBA" id="ARBA00022490"/>
    </source>
</evidence>
<dbReference type="GO" id="GO:0016791">
    <property type="term" value="F:phosphatase activity"/>
    <property type="evidence" value="ECO:0007669"/>
    <property type="project" value="TreeGrafter"/>
</dbReference>
<proteinExistence type="inferred from homology"/>
<keyword evidence="4" id="KW-0378">Hydrolase</keyword>
<keyword evidence="9" id="KW-1133">Transmembrane helix</keyword>
<evidence type="ECO:0000256" key="9">
    <source>
        <dbReference type="SAM" id="Phobius"/>
    </source>
</evidence>
<comment type="catalytic activity">
    <reaction evidence="6">
        <text>5-diphospho-1D-myo-inositol 1,2,3,4,6-pentakisphosphate + H2O = 1D-myo-inositol hexakisphosphate + phosphate + H(+)</text>
        <dbReference type="Rhea" id="RHEA:22384"/>
        <dbReference type="ChEBI" id="CHEBI:15377"/>
        <dbReference type="ChEBI" id="CHEBI:15378"/>
        <dbReference type="ChEBI" id="CHEBI:43474"/>
        <dbReference type="ChEBI" id="CHEBI:58130"/>
        <dbReference type="ChEBI" id="CHEBI:58628"/>
        <dbReference type="EC" id="3.6.1.52"/>
    </reaction>
    <physiologicalReaction direction="left-to-right" evidence="6">
        <dbReference type="Rhea" id="RHEA:22385"/>
    </physiologicalReaction>
</comment>
<dbReference type="Pfam" id="PF03162">
    <property type="entry name" value="Y_phosphatase2"/>
    <property type="match status" value="1"/>
</dbReference>
<keyword evidence="9" id="KW-0812">Transmembrane</keyword>
<dbReference type="InterPro" id="IPR004861">
    <property type="entry name" value="Siw14-like"/>
</dbReference>
<dbReference type="Gene3D" id="3.90.190.10">
    <property type="entry name" value="Protein tyrosine phosphatase superfamily"/>
    <property type="match status" value="1"/>
</dbReference>
<evidence type="ECO:0000256" key="1">
    <source>
        <dbReference type="ARBA" id="ARBA00004496"/>
    </source>
</evidence>
<dbReference type="InterPro" id="IPR016130">
    <property type="entry name" value="Tyr_Pase_AS"/>
</dbReference>
<gene>
    <name evidence="11" type="ORF">CLUP02_01766</name>
</gene>
<dbReference type="Proteomes" id="UP000830671">
    <property type="component" value="Chromosome 1"/>
</dbReference>
<evidence type="ECO:0000256" key="7">
    <source>
        <dbReference type="ARBA" id="ARBA00047927"/>
    </source>
</evidence>
<dbReference type="GO" id="GO:0005737">
    <property type="term" value="C:cytoplasm"/>
    <property type="evidence" value="ECO:0007669"/>
    <property type="project" value="UniProtKB-SubCell"/>
</dbReference>
<name>A0A9Q8W903_9PEZI</name>
<sequence length="422" mass="48121">QPPRQIFLPTSLRLVLAKHFDQKPSYSYASREEKDNTYRFAHTTTYPFLTFLRNPELYYPRTPEDISTATPVNSHAIKLTPRSLHPRLTPLPHTMAGAVVSKRSARQFLEDEGGHPAEHPTYHPARRNSKQDDPVPVEMADKYQIKGPSRQGSRESVAGSDSTLEGSLQKQIMKAIEDDSQTAAIIGEKTLARREDGLLKVNDQAKSPLGPTMSPDIERVLPIDGRPINFGVVVPGVYRSSYPKPEDFGFIRNLGLKSIVTLVQKDDVDEPYTAFMSSNGIRHHVFNMKGTKKEAIPIRTMKSILRLVLNREHHPLLIHCNHGKHRTGCVVGVVRKVTGWELNTIVDEYRAYAEPKIRDCDVKYLTDFDLSDLSNLFVHEANMRFRIRHFMRVTLFTVFVVFVWFISGHRMQTTARRVKEVK</sequence>
<accession>A0A9Q8W903</accession>
<feature type="domain" description="Tyrosine-protein phosphatase" evidence="10">
    <location>
        <begin position="229"/>
        <end position="377"/>
    </location>
</feature>
<dbReference type="FunFam" id="3.90.190.10:FF:000035">
    <property type="entry name" value="Tyrosine phosphatase, putative"/>
    <property type="match status" value="1"/>
</dbReference>
<dbReference type="EMBL" id="CP019471">
    <property type="protein sequence ID" value="UQC75113.1"/>
    <property type="molecule type" value="Genomic_DNA"/>
</dbReference>
<feature type="compositionally biased region" description="Basic and acidic residues" evidence="8">
    <location>
        <begin position="129"/>
        <end position="144"/>
    </location>
</feature>
<keyword evidence="3" id="KW-0963">Cytoplasm</keyword>
<dbReference type="PANTHER" id="PTHR31126">
    <property type="entry name" value="TYROSINE-PROTEIN PHOSPHATASE"/>
    <property type="match status" value="1"/>
</dbReference>
<evidence type="ECO:0000259" key="10">
    <source>
        <dbReference type="PROSITE" id="PS50054"/>
    </source>
</evidence>
<dbReference type="InterPro" id="IPR029021">
    <property type="entry name" value="Prot-tyrosine_phosphatase-like"/>
</dbReference>
<dbReference type="RefSeq" id="XP_049136760.1">
    <property type="nucleotide sequence ID" value="XM_049280803.1"/>
</dbReference>
<evidence type="ECO:0000256" key="8">
    <source>
        <dbReference type="SAM" id="MobiDB-lite"/>
    </source>
</evidence>
<comment type="catalytic activity">
    <reaction evidence="7">
        <text>1,5-bis(diphospho)-1D-myo-inositol 2,3,4,6-tetrakisphosphate + H2O = 1-diphospho-1D-myo-inositol 2,3,4,5,6-pentakisphosphate + phosphate + 2 H(+)</text>
        <dbReference type="Rhea" id="RHEA:79699"/>
        <dbReference type="ChEBI" id="CHEBI:15377"/>
        <dbReference type="ChEBI" id="CHEBI:15378"/>
        <dbReference type="ChEBI" id="CHEBI:43474"/>
        <dbReference type="ChEBI" id="CHEBI:74946"/>
        <dbReference type="ChEBI" id="CHEBI:77983"/>
        <dbReference type="EC" id="3.6.1.52"/>
    </reaction>
    <physiologicalReaction direction="left-to-right" evidence="7">
        <dbReference type="Rhea" id="RHEA:79700"/>
    </physiologicalReaction>
</comment>
<dbReference type="InterPro" id="IPR020422">
    <property type="entry name" value="TYR_PHOSPHATASE_DUAL_dom"/>
</dbReference>
<evidence type="ECO:0000313" key="12">
    <source>
        <dbReference type="Proteomes" id="UP000830671"/>
    </source>
</evidence>
<protein>
    <recommendedName>
        <fullName evidence="2">diphosphoinositol-polyphosphate diphosphatase</fullName>
        <ecNumber evidence="2">3.6.1.52</ecNumber>
    </recommendedName>
</protein>
<keyword evidence="12" id="KW-1185">Reference proteome</keyword>
<evidence type="ECO:0000256" key="5">
    <source>
        <dbReference type="ARBA" id="ARBA00044949"/>
    </source>
</evidence>
<feature type="non-terminal residue" evidence="11">
    <location>
        <position position="1"/>
    </location>
</feature>
<organism evidence="11 12">
    <name type="scientific">Colletotrichum lupini</name>
    <dbReference type="NCBI Taxonomy" id="145971"/>
    <lineage>
        <taxon>Eukaryota</taxon>
        <taxon>Fungi</taxon>
        <taxon>Dikarya</taxon>
        <taxon>Ascomycota</taxon>
        <taxon>Pezizomycotina</taxon>
        <taxon>Sordariomycetes</taxon>
        <taxon>Hypocreomycetidae</taxon>
        <taxon>Glomerellales</taxon>
        <taxon>Glomerellaceae</taxon>
        <taxon>Colletotrichum</taxon>
        <taxon>Colletotrichum acutatum species complex</taxon>
    </lineage>
</organism>
<keyword evidence="9" id="KW-0472">Membrane</keyword>
<dbReference type="PANTHER" id="PTHR31126:SF48">
    <property type="entry name" value="INOSITOL PHOSPHATASE SIW14"/>
    <property type="match status" value="1"/>
</dbReference>
<dbReference type="AlphaFoldDB" id="A0A9Q8W903"/>
<dbReference type="EC" id="3.6.1.52" evidence="2"/>
<feature type="region of interest" description="Disordered" evidence="8">
    <location>
        <begin position="109"/>
        <end position="165"/>
    </location>
</feature>
<dbReference type="PROSITE" id="PS50054">
    <property type="entry name" value="TYR_PHOSPHATASE_DUAL"/>
    <property type="match status" value="1"/>
</dbReference>
<comment type="subcellular location">
    <subcellularLocation>
        <location evidence="1">Cytoplasm</location>
    </subcellularLocation>
</comment>
<reference evidence="11" key="1">
    <citation type="journal article" date="2021" name="Mol. Plant Microbe Interact.">
        <title>Complete Genome Sequence of the Plant-Pathogenic Fungus Colletotrichum lupini.</title>
        <authorList>
            <person name="Baroncelli R."/>
            <person name="Pensec F."/>
            <person name="Da Lio D."/>
            <person name="Boufleur T."/>
            <person name="Vicente I."/>
            <person name="Sarrocco S."/>
            <person name="Picot A."/>
            <person name="Baraldi E."/>
            <person name="Sukno S."/>
            <person name="Thon M."/>
            <person name="Le Floch G."/>
        </authorList>
    </citation>
    <scope>NUCLEOTIDE SEQUENCE</scope>
    <source>
        <strain evidence="11">IMI 504893</strain>
    </source>
</reference>
<feature type="transmembrane region" description="Helical" evidence="9">
    <location>
        <begin position="389"/>
        <end position="407"/>
    </location>
</feature>
<evidence type="ECO:0000313" key="11">
    <source>
        <dbReference type="EMBL" id="UQC75113.1"/>
    </source>
</evidence>
<dbReference type="SUPFAM" id="SSF52799">
    <property type="entry name" value="(Phosphotyrosine protein) phosphatases II"/>
    <property type="match status" value="1"/>
</dbReference>
<dbReference type="GeneID" id="73335813"/>
<evidence type="ECO:0000256" key="2">
    <source>
        <dbReference type="ARBA" id="ARBA00012527"/>
    </source>
</evidence>
<evidence type="ECO:0000256" key="6">
    <source>
        <dbReference type="ARBA" id="ARBA00047342"/>
    </source>
</evidence>
<feature type="compositionally biased region" description="Basic and acidic residues" evidence="8">
    <location>
        <begin position="109"/>
        <end position="121"/>
    </location>
</feature>
<dbReference type="PROSITE" id="PS00383">
    <property type="entry name" value="TYR_PHOSPHATASE_1"/>
    <property type="match status" value="1"/>
</dbReference>
<dbReference type="KEGG" id="clup:CLUP02_01766"/>
<comment type="similarity">
    <text evidence="5">Belongs to the protein-tyrosine phosphatase family. Atypical dual-specificity phosphatase Siw14-like subfamily.</text>
</comment>
<evidence type="ECO:0000256" key="4">
    <source>
        <dbReference type="ARBA" id="ARBA00022801"/>
    </source>
</evidence>